<dbReference type="PROSITE" id="PS51819">
    <property type="entry name" value="VOC"/>
    <property type="match status" value="1"/>
</dbReference>
<dbReference type="Gene3D" id="3.10.180.10">
    <property type="entry name" value="2,3-Dihydroxybiphenyl 1,2-Dioxygenase, domain 1"/>
    <property type="match status" value="1"/>
</dbReference>
<gene>
    <name evidence="2" type="ORF">GCM10010970_01030</name>
</gene>
<organism evidence="2 3">
    <name type="scientific">Silvimonas iriomotensis</name>
    <dbReference type="NCBI Taxonomy" id="449662"/>
    <lineage>
        <taxon>Bacteria</taxon>
        <taxon>Pseudomonadati</taxon>
        <taxon>Pseudomonadota</taxon>
        <taxon>Betaproteobacteria</taxon>
        <taxon>Neisseriales</taxon>
        <taxon>Chitinibacteraceae</taxon>
        <taxon>Silvimonas</taxon>
    </lineage>
</organism>
<proteinExistence type="predicted"/>
<dbReference type="PANTHER" id="PTHR36503">
    <property type="entry name" value="BLR2520 PROTEIN"/>
    <property type="match status" value="1"/>
</dbReference>
<evidence type="ECO:0000259" key="1">
    <source>
        <dbReference type="PROSITE" id="PS51819"/>
    </source>
</evidence>
<keyword evidence="3" id="KW-1185">Reference proteome</keyword>
<dbReference type="SUPFAM" id="SSF54593">
    <property type="entry name" value="Glyoxalase/Bleomycin resistance protein/Dihydroxybiphenyl dioxygenase"/>
    <property type="match status" value="1"/>
</dbReference>
<dbReference type="InterPro" id="IPR004360">
    <property type="entry name" value="Glyas_Fos-R_dOase_dom"/>
</dbReference>
<dbReference type="InterPro" id="IPR037523">
    <property type="entry name" value="VOC_core"/>
</dbReference>
<sequence length="143" mass="15026">MGDPVRSRLNLILLGVANVAHAVAFYEALGWRLAATSHAGFAKFDLGGVVLGLLPREQMAQDAGSPDAAGYGFGGMALAYVARHPDEVADTLAAAQAAGGVLVKPATRNAWGIAGYFKDPDGHLFEVVYEDGWVFDPQDNLVV</sequence>
<protein>
    <recommendedName>
        <fullName evidence="1">VOC domain-containing protein</fullName>
    </recommendedName>
</protein>
<feature type="domain" description="VOC" evidence="1">
    <location>
        <begin position="8"/>
        <end position="130"/>
    </location>
</feature>
<reference evidence="3" key="1">
    <citation type="journal article" date="2019" name="Int. J. Syst. Evol. Microbiol.">
        <title>The Global Catalogue of Microorganisms (GCM) 10K type strain sequencing project: providing services to taxonomists for standard genome sequencing and annotation.</title>
        <authorList>
            <consortium name="The Broad Institute Genomics Platform"/>
            <consortium name="The Broad Institute Genome Sequencing Center for Infectious Disease"/>
            <person name="Wu L."/>
            <person name="Ma J."/>
        </authorList>
    </citation>
    <scope>NUCLEOTIDE SEQUENCE [LARGE SCALE GENOMIC DNA]</scope>
    <source>
        <strain evidence="3">CGMCC 1.8859</strain>
    </source>
</reference>
<comment type="caution">
    <text evidence="2">The sequence shown here is derived from an EMBL/GenBank/DDBJ whole genome shotgun (WGS) entry which is preliminary data.</text>
</comment>
<dbReference type="PANTHER" id="PTHR36503:SF1">
    <property type="entry name" value="BLR2520 PROTEIN"/>
    <property type="match status" value="1"/>
</dbReference>
<dbReference type="Proteomes" id="UP000637267">
    <property type="component" value="Unassembled WGS sequence"/>
</dbReference>
<name>A0ABQ2P406_9NEIS</name>
<accession>A0ABQ2P406</accession>
<dbReference type="Pfam" id="PF00903">
    <property type="entry name" value="Glyoxalase"/>
    <property type="match status" value="1"/>
</dbReference>
<evidence type="ECO:0000313" key="2">
    <source>
        <dbReference type="EMBL" id="GGP17698.1"/>
    </source>
</evidence>
<evidence type="ECO:0000313" key="3">
    <source>
        <dbReference type="Proteomes" id="UP000637267"/>
    </source>
</evidence>
<dbReference type="InterPro" id="IPR029068">
    <property type="entry name" value="Glyas_Bleomycin-R_OHBP_Dase"/>
</dbReference>
<dbReference type="EMBL" id="BMLX01000001">
    <property type="protein sequence ID" value="GGP17698.1"/>
    <property type="molecule type" value="Genomic_DNA"/>
</dbReference>